<dbReference type="GO" id="GO:0005737">
    <property type="term" value="C:cytoplasm"/>
    <property type="evidence" value="ECO:0007669"/>
    <property type="project" value="TreeGrafter"/>
</dbReference>
<accession>A0A6G6Y9Z0</accession>
<comment type="similarity">
    <text evidence="1">Belongs to the PhzF family.</text>
</comment>
<feature type="active site" evidence="2">
    <location>
        <position position="54"/>
    </location>
</feature>
<dbReference type="Proteomes" id="UP000501568">
    <property type="component" value="Chromosome"/>
</dbReference>
<organism evidence="3 4">
    <name type="scientific">Stakelama tenebrarum</name>
    <dbReference type="NCBI Taxonomy" id="2711215"/>
    <lineage>
        <taxon>Bacteria</taxon>
        <taxon>Pseudomonadati</taxon>
        <taxon>Pseudomonadota</taxon>
        <taxon>Alphaproteobacteria</taxon>
        <taxon>Sphingomonadales</taxon>
        <taxon>Sphingomonadaceae</taxon>
        <taxon>Stakelama</taxon>
    </lineage>
</organism>
<keyword evidence="4" id="KW-1185">Reference proteome</keyword>
<evidence type="ECO:0000256" key="1">
    <source>
        <dbReference type="ARBA" id="ARBA00008270"/>
    </source>
</evidence>
<dbReference type="InterPro" id="IPR003719">
    <property type="entry name" value="Phenazine_PhzF-like"/>
</dbReference>
<reference evidence="3 4" key="1">
    <citation type="submission" date="2020-02" db="EMBL/GenBank/DDBJ databases">
        <authorList>
            <person name="Zheng R.K."/>
            <person name="Sun C.M."/>
        </authorList>
    </citation>
    <scope>NUCLEOTIDE SEQUENCE [LARGE SCALE GENOMIC DNA]</scope>
    <source>
        <strain evidence="4">zrk23</strain>
    </source>
</reference>
<protein>
    <submittedName>
        <fullName evidence="3">PhzF family phenazine biosynthesis protein</fullName>
    </submittedName>
</protein>
<dbReference type="PIRSF" id="PIRSF016184">
    <property type="entry name" value="PhzC_PhzF"/>
    <property type="match status" value="1"/>
</dbReference>
<dbReference type="AlphaFoldDB" id="A0A6G6Y9Z0"/>
<dbReference type="RefSeq" id="WP_165328588.1">
    <property type="nucleotide sequence ID" value="NZ_CP049109.1"/>
</dbReference>
<sequence length="301" mass="31753">MTTAPGAARRFAYSTVDVFTDRRFGGNPLAVFTDAEGLSDAEMQALAAEMNYSETTFVLPPADGANDARVRIFNPTAEMPFAGHPNVGTAYVLAGLREGCGDVLRFEETAGLVTVRLRRDAGNPVGAEIDAPQSLQRLGELPVPPLAACVGLDERDFVTDTHAPVRATVGVDFIIAQVAADAIGRAAPDIAAFRAALALVEGDSERLSLFLYAREGNTIRARMFAPLAGTWEDPATGSANATLAALLLDCDGGDEARFESVQGVEMGRPSTLSLSARRVDGWIYASVGGDCVPMFRGEAVL</sequence>
<dbReference type="PANTHER" id="PTHR13774:SF32">
    <property type="entry name" value="ANTISENSE-ENHANCING SEQUENCE 1"/>
    <property type="match status" value="1"/>
</dbReference>
<dbReference type="KEGG" id="spzr:G5C33_18975"/>
<dbReference type="SUPFAM" id="SSF54506">
    <property type="entry name" value="Diaminopimelate epimerase-like"/>
    <property type="match status" value="1"/>
</dbReference>
<evidence type="ECO:0000313" key="4">
    <source>
        <dbReference type="Proteomes" id="UP000501568"/>
    </source>
</evidence>
<dbReference type="Pfam" id="PF02567">
    <property type="entry name" value="PhzC-PhzF"/>
    <property type="match status" value="1"/>
</dbReference>
<dbReference type="NCBIfam" id="TIGR00654">
    <property type="entry name" value="PhzF_family"/>
    <property type="match status" value="1"/>
</dbReference>
<evidence type="ECO:0000313" key="3">
    <source>
        <dbReference type="EMBL" id="QIG81661.1"/>
    </source>
</evidence>
<proteinExistence type="inferred from homology"/>
<evidence type="ECO:0000256" key="2">
    <source>
        <dbReference type="PIRSR" id="PIRSR016184-1"/>
    </source>
</evidence>
<dbReference type="GO" id="GO:0016853">
    <property type="term" value="F:isomerase activity"/>
    <property type="evidence" value="ECO:0007669"/>
    <property type="project" value="TreeGrafter"/>
</dbReference>
<dbReference type="EMBL" id="CP049109">
    <property type="protein sequence ID" value="QIG81661.1"/>
    <property type="molecule type" value="Genomic_DNA"/>
</dbReference>
<name>A0A6G6Y9Z0_9SPHN</name>
<dbReference type="PANTHER" id="PTHR13774">
    <property type="entry name" value="PHENAZINE BIOSYNTHESIS PROTEIN"/>
    <property type="match status" value="1"/>
</dbReference>
<gene>
    <name evidence="3" type="ORF">G5C33_18975</name>
</gene>
<dbReference type="Gene3D" id="3.10.310.10">
    <property type="entry name" value="Diaminopimelate Epimerase, Chain A, domain 1"/>
    <property type="match status" value="2"/>
</dbReference>